<dbReference type="AlphaFoldDB" id="A0A6N2VB19"/>
<sequence length="79" mass="9198">MTEVELENHVEVLVDIAYIAGEKGLFKDRDSRVVNKLIISWACEFARLHKDTDWCEVDYLDIIYSFASDKIKEESSNNE</sequence>
<reference evidence="1" key="1">
    <citation type="submission" date="2019-11" db="EMBL/GenBank/DDBJ databases">
        <authorList>
            <person name="Feng L."/>
        </authorList>
    </citation>
    <scope>NUCLEOTIDE SEQUENCE</scope>
    <source>
        <strain evidence="1">BfaecisLFYP10</strain>
    </source>
</reference>
<evidence type="ECO:0000313" key="1">
    <source>
        <dbReference type="EMBL" id="VYT26132.1"/>
    </source>
</evidence>
<proteinExistence type="predicted"/>
<name>A0A6N2VB19_9BACE</name>
<organism evidence="1">
    <name type="scientific">Bacteroides faecis</name>
    <dbReference type="NCBI Taxonomy" id="674529"/>
    <lineage>
        <taxon>Bacteria</taxon>
        <taxon>Pseudomonadati</taxon>
        <taxon>Bacteroidota</taxon>
        <taxon>Bacteroidia</taxon>
        <taxon>Bacteroidales</taxon>
        <taxon>Bacteroidaceae</taxon>
        <taxon>Bacteroides</taxon>
    </lineage>
</organism>
<accession>A0A6N2VB19</accession>
<dbReference type="RefSeq" id="WP_156729949.1">
    <property type="nucleotide sequence ID" value="NZ_CACRSZ010000049.1"/>
</dbReference>
<dbReference type="EMBL" id="CACRSZ010000049">
    <property type="protein sequence ID" value="VYT26132.1"/>
    <property type="molecule type" value="Genomic_DNA"/>
</dbReference>
<protein>
    <submittedName>
        <fullName evidence="1">Uncharacterized protein</fullName>
    </submittedName>
</protein>
<gene>
    <name evidence="1" type="ORF">BFLFYP10_02059</name>
</gene>